<keyword evidence="5" id="KW-1185">Reference proteome</keyword>
<name>A0ABY8U4U5_TETOB</name>
<reference evidence="4 5" key="1">
    <citation type="submission" date="2023-05" db="EMBL/GenBank/DDBJ databases">
        <title>A 100% complete, gapless, phased diploid assembly of the Scenedesmus obliquus UTEX 3031 genome.</title>
        <authorList>
            <person name="Biondi T.C."/>
            <person name="Hanschen E.R."/>
            <person name="Kwon T."/>
            <person name="Eng W."/>
            <person name="Kruse C.P.S."/>
            <person name="Koehler S.I."/>
            <person name="Kunde Y."/>
            <person name="Gleasner C.D."/>
            <person name="You Mak K.T."/>
            <person name="Polle J."/>
            <person name="Hovde B.T."/>
            <person name="Starkenburg S.R."/>
        </authorList>
    </citation>
    <scope>NUCLEOTIDE SEQUENCE [LARGE SCALE GENOMIC DNA]</scope>
    <source>
        <strain evidence="4 5">DOE0152z</strain>
    </source>
</reference>
<organism evidence="4 5">
    <name type="scientific">Tetradesmus obliquus</name>
    <name type="common">Green alga</name>
    <name type="synonym">Acutodesmus obliquus</name>
    <dbReference type="NCBI Taxonomy" id="3088"/>
    <lineage>
        <taxon>Eukaryota</taxon>
        <taxon>Viridiplantae</taxon>
        <taxon>Chlorophyta</taxon>
        <taxon>core chlorophytes</taxon>
        <taxon>Chlorophyceae</taxon>
        <taxon>CS clade</taxon>
        <taxon>Sphaeropleales</taxon>
        <taxon>Scenedesmaceae</taxon>
        <taxon>Tetradesmus</taxon>
    </lineage>
</organism>
<dbReference type="SMART" id="SM00360">
    <property type="entry name" value="RRM"/>
    <property type="match status" value="1"/>
</dbReference>
<evidence type="ECO:0000256" key="2">
    <source>
        <dbReference type="SAM" id="MobiDB-lite"/>
    </source>
</evidence>
<dbReference type="InterPro" id="IPR012677">
    <property type="entry name" value="Nucleotide-bd_a/b_plait_sf"/>
</dbReference>
<evidence type="ECO:0000313" key="5">
    <source>
        <dbReference type="Proteomes" id="UP001244341"/>
    </source>
</evidence>
<evidence type="ECO:0000259" key="3">
    <source>
        <dbReference type="SMART" id="SM00360"/>
    </source>
</evidence>
<feature type="compositionally biased region" description="Low complexity" evidence="2">
    <location>
        <begin position="120"/>
        <end position="141"/>
    </location>
</feature>
<keyword evidence="1" id="KW-0175">Coiled coil</keyword>
<dbReference type="Gene3D" id="3.30.70.330">
    <property type="match status" value="1"/>
</dbReference>
<proteinExistence type="predicted"/>
<feature type="region of interest" description="Disordered" evidence="2">
    <location>
        <begin position="84"/>
        <end position="103"/>
    </location>
</feature>
<feature type="region of interest" description="Disordered" evidence="2">
    <location>
        <begin position="454"/>
        <end position="482"/>
    </location>
</feature>
<dbReference type="Proteomes" id="UP001244341">
    <property type="component" value="Chromosome 7b"/>
</dbReference>
<feature type="compositionally biased region" description="Low complexity" evidence="2">
    <location>
        <begin position="209"/>
        <end position="226"/>
    </location>
</feature>
<evidence type="ECO:0000256" key="1">
    <source>
        <dbReference type="SAM" id="Coils"/>
    </source>
</evidence>
<accession>A0ABY8U4U5</accession>
<feature type="domain" description="RRM" evidence="3">
    <location>
        <begin position="333"/>
        <end position="410"/>
    </location>
</feature>
<feature type="region of interest" description="Disordered" evidence="2">
    <location>
        <begin position="114"/>
        <end position="248"/>
    </location>
</feature>
<dbReference type="InterPro" id="IPR000504">
    <property type="entry name" value="RRM_dom"/>
</dbReference>
<evidence type="ECO:0000313" key="4">
    <source>
        <dbReference type="EMBL" id="WIA16479.1"/>
    </source>
</evidence>
<feature type="compositionally biased region" description="Low complexity" evidence="2">
    <location>
        <begin position="454"/>
        <end position="466"/>
    </location>
</feature>
<dbReference type="InterPro" id="IPR035979">
    <property type="entry name" value="RBD_domain_sf"/>
</dbReference>
<feature type="coiled-coil region" evidence="1">
    <location>
        <begin position="296"/>
        <end position="325"/>
    </location>
</feature>
<dbReference type="SUPFAM" id="SSF54928">
    <property type="entry name" value="RNA-binding domain, RBD"/>
    <property type="match status" value="1"/>
</dbReference>
<feature type="compositionally biased region" description="Basic and acidic residues" evidence="2">
    <location>
        <begin position="196"/>
        <end position="208"/>
    </location>
</feature>
<gene>
    <name evidence="4" type="ORF">OEZ85_013160</name>
</gene>
<dbReference type="EMBL" id="CP126214">
    <property type="protein sequence ID" value="WIA16479.1"/>
    <property type="molecule type" value="Genomic_DNA"/>
</dbReference>
<protein>
    <recommendedName>
        <fullName evidence="3">RRM domain-containing protein</fullName>
    </recommendedName>
</protein>
<sequence length="482" mass="49390">MSGRWSSLLAAGTPAAAEFQEQLVARIKDDFEVEADLLEHVMGQMRSLSDKASLLEDFVEVFDDAADDVANWCWSKAEQLEAARHSAAETTGEAPEPQGLAGDDENLLLEEDDNEEGELADTPAASGSGAAAPQDAAGTSAVESQEEQQQPAKRTKREPIKFQLDSSATDTAPHAASSRKSHQLQPAAAAAAAAAKESRPAPARDSKAPSRAAPAEEQQQQQQQPSRRPEPPVSAAGAKRKAASDANGSAAPAAAAAAAAAAPPAKRPAAAKPAAKPAAAAAAARPGQVSGKAAEMAALRAMLAAKEAEVRRLQQQKAVQALQAEQQAVDERSIVVFGVSPLVPESVMRAHFSGCGAIRRCTMLPGRQHAAPGAAALVKGAYVEFESGRAVLAALGLTGTQLLDQTIQVARKADYEANRLKGQRSFATMQAAAAAAAPGAAAAAWKSWGAAATPAAAAASQQQQQQPPESPGASLGNMGLSG</sequence>